<dbReference type="EnsemblProtists" id="EOD13665">
    <property type="protein sequence ID" value="EOD13665"/>
    <property type="gene ID" value="EMIHUDRAFT_445815"/>
</dbReference>
<reference evidence="1" key="2">
    <citation type="submission" date="2024-10" db="UniProtKB">
        <authorList>
            <consortium name="EnsemblProtists"/>
        </authorList>
    </citation>
    <scope>IDENTIFICATION</scope>
</reference>
<accession>A0A0D3IQY0</accession>
<dbReference type="HOGENOM" id="CLU_864439_0_0_1"/>
<evidence type="ECO:0000313" key="2">
    <source>
        <dbReference type="Proteomes" id="UP000013827"/>
    </source>
</evidence>
<dbReference type="Proteomes" id="UP000013827">
    <property type="component" value="Unassembled WGS sequence"/>
</dbReference>
<name>A0A0D3IQY0_EMIH1</name>
<sequence>MKLLGGFRWELQLFDEDEVDPESELSSRETCSCLDDAGSFFDEPAGRLGDLTPLQRRELREAHALIQSVRHAHGGSPSIFALAESGSCRYELSMTWESSHVALVTQKIEAVPLSMLECVALVREPDLIPLPRWPGLPRIEHIANVHEFAPNNVVYHVAIEPWGPFPGYDSVCCAVGVVRSDVGGDGTGKACVGFARSPPEDEEEHRGWRVLPRLPRRVRMHVDGFAWVVAPSSAVEGHIDITTFMKTNIAVPHWLIPPSLVRWVTPKVFRGLLSLLTEQNKAPFRARVAADERGFYSALKRQLGQALCRYHTPDGLKMTACR</sequence>
<evidence type="ECO:0000313" key="1">
    <source>
        <dbReference type="EnsemblProtists" id="EOD13665"/>
    </source>
</evidence>
<reference evidence="2" key="1">
    <citation type="journal article" date="2013" name="Nature">
        <title>Pan genome of the phytoplankton Emiliania underpins its global distribution.</title>
        <authorList>
            <person name="Read B.A."/>
            <person name="Kegel J."/>
            <person name="Klute M.J."/>
            <person name="Kuo A."/>
            <person name="Lefebvre S.C."/>
            <person name="Maumus F."/>
            <person name="Mayer C."/>
            <person name="Miller J."/>
            <person name="Monier A."/>
            <person name="Salamov A."/>
            <person name="Young J."/>
            <person name="Aguilar M."/>
            <person name="Claverie J.M."/>
            <person name="Frickenhaus S."/>
            <person name="Gonzalez K."/>
            <person name="Herman E.K."/>
            <person name="Lin Y.C."/>
            <person name="Napier J."/>
            <person name="Ogata H."/>
            <person name="Sarno A.F."/>
            <person name="Shmutz J."/>
            <person name="Schroeder D."/>
            <person name="de Vargas C."/>
            <person name="Verret F."/>
            <person name="von Dassow P."/>
            <person name="Valentin K."/>
            <person name="Van de Peer Y."/>
            <person name="Wheeler G."/>
            <person name="Dacks J.B."/>
            <person name="Delwiche C.F."/>
            <person name="Dyhrman S.T."/>
            <person name="Glockner G."/>
            <person name="John U."/>
            <person name="Richards T."/>
            <person name="Worden A.Z."/>
            <person name="Zhang X."/>
            <person name="Grigoriev I.V."/>
            <person name="Allen A.E."/>
            <person name="Bidle K."/>
            <person name="Borodovsky M."/>
            <person name="Bowler C."/>
            <person name="Brownlee C."/>
            <person name="Cock J.M."/>
            <person name="Elias M."/>
            <person name="Gladyshev V.N."/>
            <person name="Groth M."/>
            <person name="Guda C."/>
            <person name="Hadaegh A."/>
            <person name="Iglesias-Rodriguez M.D."/>
            <person name="Jenkins J."/>
            <person name="Jones B.M."/>
            <person name="Lawson T."/>
            <person name="Leese F."/>
            <person name="Lindquist E."/>
            <person name="Lobanov A."/>
            <person name="Lomsadze A."/>
            <person name="Malik S.B."/>
            <person name="Marsh M.E."/>
            <person name="Mackinder L."/>
            <person name="Mock T."/>
            <person name="Mueller-Roeber B."/>
            <person name="Pagarete A."/>
            <person name="Parker M."/>
            <person name="Probert I."/>
            <person name="Quesneville H."/>
            <person name="Raines C."/>
            <person name="Rensing S.A."/>
            <person name="Riano-Pachon D.M."/>
            <person name="Richier S."/>
            <person name="Rokitta S."/>
            <person name="Shiraiwa Y."/>
            <person name="Soanes D.M."/>
            <person name="van der Giezen M."/>
            <person name="Wahlund T.M."/>
            <person name="Williams B."/>
            <person name="Wilson W."/>
            <person name="Wolfe G."/>
            <person name="Wurch L.L."/>
        </authorList>
    </citation>
    <scope>NUCLEOTIDE SEQUENCE</scope>
</reference>
<organism evidence="1 2">
    <name type="scientific">Emiliania huxleyi (strain CCMP1516)</name>
    <dbReference type="NCBI Taxonomy" id="280463"/>
    <lineage>
        <taxon>Eukaryota</taxon>
        <taxon>Haptista</taxon>
        <taxon>Haptophyta</taxon>
        <taxon>Prymnesiophyceae</taxon>
        <taxon>Isochrysidales</taxon>
        <taxon>Noelaerhabdaceae</taxon>
        <taxon>Emiliania</taxon>
    </lineage>
</organism>
<dbReference type="GeneID" id="17259813"/>
<dbReference type="InterPro" id="IPR023393">
    <property type="entry name" value="START-like_dom_sf"/>
</dbReference>
<evidence type="ECO:0008006" key="3">
    <source>
        <dbReference type="Google" id="ProtNLM"/>
    </source>
</evidence>
<proteinExistence type="predicted"/>
<dbReference type="PaxDb" id="2903-EOD13665"/>
<protein>
    <recommendedName>
        <fullName evidence="3">START domain-containing protein</fullName>
    </recommendedName>
</protein>
<dbReference type="AlphaFoldDB" id="A0A0D3IQY0"/>
<dbReference type="Gene3D" id="3.30.530.20">
    <property type="match status" value="1"/>
</dbReference>
<keyword evidence="2" id="KW-1185">Reference proteome</keyword>
<dbReference type="KEGG" id="ehx:EMIHUDRAFT_445815"/>
<dbReference type="RefSeq" id="XP_005766094.1">
    <property type="nucleotide sequence ID" value="XM_005766037.1"/>
</dbReference>